<dbReference type="EMBL" id="GBXI01015380">
    <property type="protein sequence ID" value="JAC98911.1"/>
    <property type="molecule type" value="Transcribed_RNA"/>
</dbReference>
<feature type="region of interest" description="Disordered" evidence="5">
    <location>
        <begin position="642"/>
        <end position="736"/>
    </location>
</feature>
<dbReference type="InterPro" id="IPR013524">
    <property type="entry name" value="Runt_dom"/>
</dbReference>
<accession>A0A0A1WJ99</accession>
<keyword evidence="3" id="KW-0804">Transcription</keyword>
<feature type="compositionally biased region" description="Gly residues" evidence="5">
    <location>
        <begin position="654"/>
        <end position="663"/>
    </location>
</feature>
<dbReference type="GO" id="GO:0000981">
    <property type="term" value="F:DNA-binding transcription factor activity, RNA polymerase II-specific"/>
    <property type="evidence" value="ECO:0007669"/>
    <property type="project" value="TreeGrafter"/>
</dbReference>
<evidence type="ECO:0000256" key="5">
    <source>
        <dbReference type="SAM" id="MobiDB-lite"/>
    </source>
</evidence>
<feature type="region of interest" description="Disordered" evidence="5">
    <location>
        <begin position="404"/>
        <end position="428"/>
    </location>
</feature>
<feature type="domain" description="Runt" evidence="6">
    <location>
        <begin position="143"/>
        <end position="271"/>
    </location>
</feature>
<dbReference type="PANTHER" id="PTHR11950:SF49">
    <property type="entry name" value="PROTEIN LOZENGE"/>
    <property type="match status" value="1"/>
</dbReference>
<dbReference type="InterPro" id="IPR000040">
    <property type="entry name" value="AML1_Runt"/>
</dbReference>
<evidence type="ECO:0000313" key="7">
    <source>
        <dbReference type="EMBL" id="JAC98911.1"/>
    </source>
</evidence>
<keyword evidence="4" id="KW-0539">Nucleus</keyword>
<dbReference type="InterPro" id="IPR008967">
    <property type="entry name" value="p53-like_TF_DNA-bd_sf"/>
</dbReference>
<feature type="compositionally biased region" description="Low complexity" evidence="5">
    <location>
        <begin position="84"/>
        <end position="132"/>
    </location>
</feature>
<dbReference type="Gene3D" id="2.60.40.720">
    <property type="match status" value="1"/>
</dbReference>
<feature type="compositionally biased region" description="Low complexity" evidence="5">
    <location>
        <begin position="683"/>
        <end position="700"/>
    </location>
</feature>
<dbReference type="GO" id="GO:0000978">
    <property type="term" value="F:RNA polymerase II cis-regulatory region sequence-specific DNA binding"/>
    <property type="evidence" value="ECO:0007669"/>
    <property type="project" value="TreeGrafter"/>
</dbReference>
<organism evidence="7">
    <name type="scientific">Zeugodacus cucurbitae</name>
    <name type="common">Melon fruit fly</name>
    <name type="synonym">Bactrocera cucurbitae</name>
    <dbReference type="NCBI Taxonomy" id="28588"/>
    <lineage>
        <taxon>Eukaryota</taxon>
        <taxon>Metazoa</taxon>
        <taxon>Ecdysozoa</taxon>
        <taxon>Arthropoda</taxon>
        <taxon>Hexapoda</taxon>
        <taxon>Insecta</taxon>
        <taxon>Pterygota</taxon>
        <taxon>Neoptera</taxon>
        <taxon>Endopterygota</taxon>
        <taxon>Diptera</taxon>
        <taxon>Brachycera</taxon>
        <taxon>Muscomorpha</taxon>
        <taxon>Tephritoidea</taxon>
        <taxon>Tephritidae</taxon>
        <taxon>Zeugodacus</taxon>
        <taxon>Zeugodacus</taxon>
    </lineage>
</organism>
<name>A0A0A1WJ99_ZEUCU</name>
<dbReference type="InterPro" id="IPR012346">
    <property type="entry name" value="p53/RUNT-type_TF_DNA-bd_sf"/>
</dbReference>
<evidence type="ECO:0000256" key="2">
    <source>
        <dbReference type="ARBA" id="ARBA00023015"/>
    </source>
</evidence>
<sequence>MHLPSASAAVYSGGSTTGGLVGLGGGGGGGAGAGIGIGVGIDDAVGHNVCSLIGGNGAAAMATSCTSPMRWCEGAAVPQPLPPSNASIGSSSPIGGASNGTAHSSNSNTNSSSNNNNNANNNNNHNSSNNNAGCQDLWWTERMVQMAHEKYPNELVPTSNPYFLCSKLPPHWRANKTLPSSFKVVALVEVGDGTTVTIRAGNDENCSAELKNCQATMKEHVAKFNDLRFVGRSGRGKSFTLTITVHTSPIQVATYAKAIKVTVDGPREPRSKTSKLVVDGRGRRTSACRKAQMTRRYSSSSITTTTTTTTFNTSNTTTPSSKYKLYELHVMDSQSPAEQYARTIASSSSIMSCRSFEQSDCGDAMFNNGPTGGLPFRPGGIFDSPYPTPLRDFERRSMRQPVSSVSSSTNALQQIANHPSPNSSRALNNELYKPNAAEISEANALMGAADWTTGYSSSAYTPYRHHNPYQYPHHTATAAASTNLPHCGYDPTVPTPFTTDHGLTAVPSMLTDMTSLCEYPHSGMAAAPGAYMPHAQPPICSPNHYDTGKAELETLNTTYPTYNNFTNGYNNYSSCAAQGGPGYPCQAAPTMVLCPKFYSHTVNQNEIHVHVHDNSLISSLTGYRSSIEIGIGTSDHEALSAQGAAAQALHDPQMGGGGSGGALGTTADVSSAAAITSSEHNLQQQQQQHDAQSQQQQQQQTHLDVPHQVDASVTGEQHSGARNVDVGDLGNVWRPY</sequence>
<evidence type="ECO:0000256" key="3">
    <source>
        <dbReference type="ARBA" id="ARBA00023163"/>
    </source>
</evidence>
<evidence type="ECO:0000256" key="1">
    <source>
        <dbReference type="ARBA" id="ARBA00004123"/>
    </source>
</evidence>
<dbReference type="GO" id="GO:0005634">
    <property type="term" value="C:nucleus"/>
    <property type="evidence" value="ECO:0007669"/>
    <property type="project" value="UniProtKB-SubCell"/>
</dbReference>
<evidence type="ECO:0000259" key="6">
    <source>
        <dbReference type="PROSITE" id="PS51062"/>
    </source>
</evidence>
<feature type="region of interest" description="Disordered" evidence="5">
    <location>
        <begin position="265"/>
        <end position="284"/>
    </location>
</feature>
<protein>
    <submittedName>
        <fullName evidence="7">Protein lozenge</fullName>
    </submittedName>
</protein>
<dbReference type="PANTHER" id="PTHR11950">
    <property type="entry name" value="RUNT RELATED"/>
    <property type="match status" value="1"/>
</dbReference>
<reference evidence="7" key="1">
    <citation type="submission" date="2014-11" db="EMBL/GenBank/DDBJ databases">
        <authorList>
            <person name="Geib S."/>
        </authorList>
    </citation>
    <scope>NUCLEOTIDE SEQUENCE</scope>
</reference>
<comment type="subcellular location">
    <subcellularLocation>
        <location evidence="1">Nucleus</location>
    </subcellularLocation>
</comment>
<feature type="compositionally biased region" description="Polar residues" evidence="5">
    <location>
        <begin position="409"/>
        <end position="427"/>
    </location>
</feature>
<feature type="region of interest" description="Disordered" evidence="5">
    <location>
        <begin position="83"/>
        <end position="132"/>
    </location>
</feature>
<dbReference type="PROSITE" id="PS51062">
    <property type="entry name" value="RUNT"/>
    <property type="match status" value="1"/>
</dbReference>
<feature type="compositionally biased region" description="Polar residues" evidence="5">
    <location>
        <begin position="667"/>
        <end position="682"/>
    </location>
</feature>
<dbReference type="AlphaFoldDB" id="A0A0A1WJ99"/>
<dbReference type="Pfam" id="PF00853">
    <property type="entry name" value="Runt"/>
    <property type="match status" value="1"/>
</dbReference>
<dbReference type="SUPFAM" id="SSF49417">
    <property type="entry name" value="p53-like transcription factors"/>
    <property type="match status" value="1"/>
</dbReference>
<proteinExistence type="predicted"/>
<reference evidence="7" key="2">
    <citation type="journal article" date="2015" name="Gigascience">
        <title>Reconstructing a comprehensive transcriptome assembly of a white-pupal translocated strain of the pest fruit fly Bactrocera cucurbitae.</title>
        <authorList>
            <person name="Sim S.B."/>
            <person name="Calla B."/>
            <person name="Hall B."/>
            <person name="DeRego T."/>
            <person name="Geib S.M."/>
        </authorList>
    </citation>
    <scope>NUCLEOTIDE SEQUENCE</scope>
</reference>
<gene>
    <name evidence="7" type="primary">lz_2</name>
    <name evidence="7" type="ORF">g.26460</name>
</gene>
<evidence type="ECO:0000256" key="4">
    <source>
        <dbReference type="ARBA" id="ARBA00023242"/>
    </source>
</evidence>
<dbReference type="PRINTS" id="PR00967">
    <property type="entry name" value="ONCOGENEAML1"/>
</dbReference>
<dbReference type="GO" id="GO:0005524">
    <property type="term" value="F:ATP binding"/>
    <property type="evidence" value="ECO:0007669"/>
    <property type="project" value="InterPro"/>
</dbReference>
<keyword evidence="2" id="KW-0805">Transcription regulation</keyword>